<sequence length="43" mass="4772">MEMTTSVLILGLLLIPLMTFFPTALQMMSDLFTMSSVLTGMPF</sequence>
<accession>A0A7X0MFF1</accession>
<name>A0A7X0MFF1_9HYPH</name>
<dbReference type="EMBL" id="JACHBG010000011">
    <property type="protein sequence ID" value="MBB6487045.1"/>
    <property type="molecule type" value="Genomic_DNA"/>
</dbReference>
<proteinExistence type="predicted"/>
<gene>
    <name evidence="1" type="ORF">GGD46_004345</name>
</gene>
<protein>
    <submittedName>
        <fullName evidence="1">Uncharacterized protein</fullName>
    </submittedName>
</protein>
<dbReference type="AlphaFoldDB" id="A0A7X0MFF1"/>
<reference evidence="1 2" key="1">
    <citation type="submission" date="2020-08" db="EMBL/GenBank/DDBJ databases">
        <title>Genomic Encyclopedia of Type Strains, Phase IV (KMG-V): Genome sequencing to study the core and pangenomes of soil and plant-associated prokaryotes.</title>
        <authorList>
            <person name="Whitman W."/>
        </authorList>
    </citation>
    <scope>NUCLEOTIDE SEQUENCE [LARGE SCALE GENOMIC DNA]</scope>
    <source>
        <strain evidence="1 2">SEMIA 4060</strain>
    </source>
</reference>
<evidence type="ECO:0000313" key="1">
    <source>
        <dbReference type="EMBL" id="MBB6487045.1"/>
    </source>
</evidence>
<comment type="caution">
    <text evidence="1">The sequence shown here is derived from an EMBL/GenBank/DDBJ whole genome shotgun (WGS) entry which is preliminary data.</text>
</comment>
<dbReference type="Proteomes" id="UP000565576">
    <property type="component" value="Unassembled WGS sequence"/>
</dbReference>
<evidence type="ECO:0000313" key="2">
    <source>
        <dbReference type="Proteomes" id="UP000565576"/>
    </source>
</evidence>
<organism evidence="1 2">
    <name type="scientific">Rhizobium lusitanum</name>
    <dbReference type="NCBI Taxonomy" id="293958"/>
    <lineage>
        <taxon>Bacteria</taxon>
        <taxon>Pseudomonadati</taxon>
        <taxon>Pseudomonadota</taxon>
        <taxon>Alphaproteobacteria</taxon>
        <taxon>Hyphomicrobiales</taxon>
        <taxon>Rhizobiaceae</taxon>
        <taxon>Rhizobium/Agrobacterium group</taxon>
        <taxon>Rhizobium</taxon>
    </lineage>
</organism>